<dbReference type="CDD" id="cd13517">
    <property type="entry name" value="PBP2_ModA3_like"/>
    <property type="match status" value="1"/>
</dbReference>
<keyword evidence="2" id="KW-0479">Metal-binding</keyword>
<comment type="caution">
    <text evidence="5">The sequence shown here is derived from an EMBL/GenBank/DDBJ whole genome shotgun (WGS) entry which is preliminary data.</text>
</comment>
<dbReference type="EMBL" id="BAABKE010000002">
    <property type="protein sequence ID" value="GAA5095940.1"/>
    <property type="molecule type" value="Genomic_DNA"/>
</dbReference>
<evidence type="ECO:0000313" key="5">
    <source>
        <dbReference type="EMBL" id="GAA5095940.1"/>
    </source>
</evidence>
<comment type="similarity">
    <text evidence="1">Belongs to the bacterial solute-binding protein ModA family.</text>
</comment>
<sequence length="251" mass="26883">MRLFQKITATAVILASSVGLALADGESLFIYSGAGLKKPMEEIAAVFKAKNNVDIEFNYAGSGQLLAQLETTRKGDVFLVGSEDSYNVAKQKGLVNEAYDIAHHTPAIVVLKSNPKNIQTLEDLSKDGVKVILGEAKANAIGKTAQIILQKNDLTKVNDNVVSTANTVNEMVVQLTLGNADAMIATIDSVYNNPKVKIIGINPAQNIDQIVTGGVISTTAYPELSKAFMDFASSKEGKEIFARYGFKPVTE</sequence>
<dbReference type="Gene3D" id="3.40.190.10">
    <property type="entry name" value="Periplasmic binding protein-like II"/>
    <property type="match status" value="2"/>
</dbReference>
<dbReference type="PIRSF" id="PIRSF004846">
    <property type="entry name" value="ModA"/>
    <property type="match status" value="1"/>
</dbReference>
<accession>A0ABP9MKZ0</accession>
<protein>
    <submittedName>
        <fullName evidence="5">Molybdate ABC transporter substrate-binding protein</fullName>
    </submittedName>
</protein>
<dbReference type="SUPFAM" id="SSF53850">
    <property type="entry name" value="Periplasmic binding protein-like II"/>
    <property type="match status" value="1"/>
</dbReference>
<feature type="chain" id="PRO_5046144338" evidence="4">
    <location>
        <begin position="24"/>
        <end position="251"/>
    </location>
</feature>
<dbReference type="Pfam" id="PF13531">
    <property type="entry name" value="SBP_bac_11"/>
    <property type="match status" value="1"/>
</dbReference>
<dbReference type="PANTHER" id="PTHR30632">
    <property type="entry name" value="MOLYBDATE-BINDING PERIPLASMIC PROTEIN"/>
    <property type="match status" value="1"/>
</dbReference>
<proteinExistence type="inferred from homology"/>
<dbReference type="InterPro" id="IPR050682">
    <property type="entry name" value="ModA/WtpA"/>
</dbReference>
<reference evidence="6" key="1">
    <citation type="journal article" date="2019" name="Int. J. Syst. Evol. Microbiol.">
        <title>The Global Catalogue of Microorganisms (GCM) 10K type strain sequencing project: providing services to taxonomists for standard genome sequencing and annotation.</title>
        <authorList>
            <consortium name="The Broad Institute Genomics Platform"/>
            <consortium name="The Broad Institute Genome Sequencing Center for Infectious Disease"/>
            <person name="Wu L."/>
            <person name="Ma J."/>
        </authorList>
    </citation>
    <scope>NUCLEOTIDE SEQUENCE [LARGE SCALE GENOMIC DNA]</scope>
    <source>
        <strain evidence="6">JCM 18424</strain>
    </source>
</reference>
<evidence type="ECO:0000313" key="6">
    <source>
        <dbReference type="Proteomes" id="UP001500631"/>
    </source>
</evidence>
<name>A0ABP9MKZ0_9GAMM</name>
<evidence type="ECO:0000256" key="3">
    <source>
        <dbReference type="ARBA" id="ARBA00022729"/>
    </source>
</evidence>
<evidence type="ECO:0000256" key="4">
    <source>
        <dbReference type="SAM" id="SignalP"/>
    </source>
</evidence>
<feature type="signal peptide" evidence="4">
    <location>
        <begin position="1"/>
        <end position="23"/>
    </location>
</feature>
<dbReference type="Proteomes" id="UP001500631">
    <property type="component" value="Unassembled WGS sequence"/>
</dbReference>
<keyword evidence="3 4" id="KW-0732">Signal</keyword>
<gene>
    <name evidence="5" type="primary">modA_1</name>
    <name evidence="5" type="ORF">GCM10023338_05800</name>
</gene>
<dbReference type="InterPro" id="IPR005950">
    <property type="entry name" value="ModA"/>
</dbReference>
<organism evidence="5 6">
    <name type="scientific">Wohlfahrtiimonas larvae</name>
    <dbReference type="NCBI Taxonomy" id="1157986"/>
    <lineage>
        <taxon>Bacteria</taxon>
        <taxon>Pseudomonadati</taxon>
        <taxon>Pseudomonadota</taxon>
        <taxon>Gammaproteobacteria</taxon>
        <taxon>Cardiobacteriales</taxon>
        <taxon>Ignatzschineriaceae</taxon>
        <taxon>Wohlfahrtiimonas</taxon>
    </lineage>
</organism>
<evidence type="ECO:0000256" key="1">
    <source>
        <dbReference type="ARBA" id="ARBA00009175"/>
    </source>
</evidence>
<dbReference type="PANTHER" id="PTHR30632:SF0">
    <property type="entry name" value="SULFATE-BINDING PROTEIN"/>
    <property type="match status" value="1"/>
</dbReference>
<keyword evidence="6" id="KW-1185">Reference proteome</keyword>
<dbReference type="RefSeq" id="WP_077924691.1">
    <property type="nucleotide sequence ID" value="NZ_BAABKE010000002.1"/>
</dbReference>
<dbReference type="NCBIfam" id="TIGR01256">
    <property type="entry name" value="modA"/>
    <property type="match status" value="1"/>
</dbReference>
<evidence type="ECO:0000256" key="2">
    <source>
        <dbReference type="ARBA" id="ARBA00022723"/>
    </source>
</evidence>